<reference evidence="1" key="2">
    <citation type="submission" date="2022-01" db="EMBL/GenBank/DDBJ databases">
        <authorList>
            <person name="Yamashiro T."/>
            <person name="Shiraishi A."/>
            <person name="Satake H."/>
            <person name="Nakayama K."/>
        </authorList>
    </citation>
    <scope>NUCLEOTIDE SEQUENCE</scope>
</reference>
<proteinExistence type="predicted"/>
<evidence type="ECO:0000313" key="1">
    <source>
        <dbReference type="EMBL" id="GJT90440.1"/>
    </source>
</evidence>
<protein>
    <submittedName>
        <fullName evidence="1">Uncharacterized protein</fullName>
    </submittedName>
</protein>
<reference evidence="1" key="1">
    <citation type="journal article" date="2022" name="Int. J. Mol. Sci.">
        <title>Draft Genome of Tanacetum Coccineum: Genomic Comparison of Closely Related Tanacetum-Family Plants.</title>
        <authorList>
            <person name="Yamashiro T."/>
            <person name="Shiraishi A."/>
            <person name="Nakayama K."/>
            <person name="Satake H."/>
        </authorList>
    </citation>
    <scope>NUCLEOTIDE SEQUENCE</scope>
</reference>
<keyword evidence="2" id="KW-1185">Reference proteome</keyword>
<gene>
    <name evidence="1" type="ORF">Tco_1079285</name>
</gene>
<comment type="caution">
    <text evidence="1">The sequence shown here is derived from an EMBL/GenBank/DDBJ whole genome shotgun (WGS) entry which is preliminary data.</text>
</comment>
<dbReference type="EMBL" id="BQNB010019920">
    <property type="protein sequence ID" value="GJT90440.1"/>
    <property type="molecule type" value="Genomic_DNA"/>
</dbReference>
<accession>A0ABQ5HRV9</accession>
<organism evidence="1 2">
    <name type="scientific">Tanacetum coccineum</name>
    <dbReference type="NCBI Taxonomy" id="301880"/>
    <lineage>
        <taxon>Eukaryota</taxon>
        <taxon>Viridiplantae</taxon>
        <taxon>Streptophyta</taxon>
        <taxon>Embryophyta</taxon>
        <taxon>Tracheophyta</taxon>
        <taxon>Spermatophyta</taxon>
        <taxon>Magnoliopsida</taxon>
        <taxon>eudicotyledons</taxon>
        <taxon>Gunneridae</taxon>
        <taxon>Pentapetalae</taxon>
        <taxon>asterids</taxon>
        <taxon>campanulids</taxon>
        <taxon>Asterales</taxon>
        <taxon>Asteraceae</taxon>
        <taxon>Asteroideae</taxon>
        <taxon>Anthemideae</taxon>
        <taxon>Anthemidinae</taxon>
        <taxon>Tanacetum</taxon>
    </lineage>
</organism>
<dbReference type="Proteomes" id="UP001151760">
    <property type="component" value="Unassembled WGS sequence"/>
</dbReference>
<sequence length="206" mass="22262">MVAISYRVSEVGGYPVTLSEESPEQHAGYSFSLIHGIVSLGSRLTPDKSTRYSSELHALCLVLGQPSDEANAFVSYISGTRMALALPDTEYSLRMTGGLLRGTLRDNIGPTPAGIIGSTLGGRGPLKVNVETYLTETTPSAREQIEGNLSALRSLLKEHNGMGNVSLIHLIFDDVEDRTRVQTIVTGKEKGDVDMKRPFKEAVKTP</sequence>
<evidence type="ECO:0000313" key="2">
    <source>
        <dbReference type="Proteomes" id="UP001151760"/>
    </source>
</evidence>
<name>A0ABQ5HRV9_9ASTR</name>